<dbReference type="RefSeq" id="WP_191707634.1">
    <property type="nucleotide sequence ID" value="NZ_JACSQA010000015.1"/>
</dbReference>
<evidence type="ECO:0000313" key="2">
    <source>
        <dbReference type="EMBL" id="MBD8027161.1"/>
    </source>
</evidence>
<evidence type="ECO:0000256" key="1">
    <source>
        <dbReference type="SAM" id="Phobius"/>
    </source>
</evidence>
<keyword evidence="1" id="KW-0472">Membrane</keyword>
<organism evidence="2 3">
    <name type="scientific">Ureibacillus galli</name>
    <dbReference type="NCBI Taxonomy" id="2762222"/>
    <lineage>
        <taxon>Bacteria</taxon>
        <taxon>Bacillati</taxon>
        <taxon>Bacillota</taxon>
        <taxon>Bacilli</taxon>
        <taxon>Bacillales</taxon>
        <taxon>Caryophanaceae</taxon>
        <taxon>Ureibacillus</taxon>
    </lineage>
</organism>
<keyword evidence="1" id="KW-1133">Transmembrane helix</keyword>
<dbReference type="EMBL" id="JACSQA010000015">
    <property type="protein sequence ID" value="MBD8027161.1"/>
    <property type="molecule type" value="Genomic_DNA"/>
</dbReference>
<keyword evidence="3" id="KW-1185">Reference proteome</keyword>
<evidence type="ECO:0000313" key="3">
    <source>
        <dbReference type="Proteomes" id="UP000640930"/>
    </source>
</evidence>
<keyword evidence="1" id="KW-0812">Transmembrane</keyword>
<feature type="transmembrane region" description="Helical" evidence="1">
    <location>
        <begin position="34"/>
        <end position="54"/>
    </location>
</feature>
<gene>
    <name evidence="2" type="ORF">H9636_10895</name>
</gene>
<comment type="caution">
    <text evidence="2">The sequence shown here is derived from an EMBL/GenBank/DDBJ whole genome shotgun (WGS) entry which is preliminary data.</text>
</comment>
<reference evidence="2 3" key="1">
    <citation type="submission" date="2020-08" db="EMBL/GenBank/DDBJ databases">
        <title>A Genomic Blueprint of the Chicken Gut Microbiome.</title>
        <authorList>
            <person name="Gilroy R."/>
            <person name="Ravi A."/>
            <person name="Getino M."/>
            <person name="Pursley I."/>
            <person name="Horton D.L."/>
            <person name="Alikhan N.-F."/>
            <person name="Baker D."/>
            <person name="Gharbi K."/>
            <person name="Hall N."/>
            <person name="Watson M."/>
            <person name="Adriaenssens E.M."/>
            <person name="Foster-Nyarko E."/>
            <person name="Jarju S."/>
            <person name="Secka A."/>
            <person name="Antonio M."/>
            <person name="Oren A."/>
            <person name="Chaudhuri R."/>
            <person name="La Ragione R.M."/>
            <person name="Hildebrand F."/>
            <person name="Pallen M.J."/>
        </authorList>
    </citation>
    <scope>NUCLEOTIDE SEQUENCE [LARGE SCALE GENOMIC DNA]</scope>
    <source>
        <strain evidence="2 3">Re31</strain>
    </source>
</reference>
<dbReference type="Proteomes" id="UP000640930">
    <property type="component" value="Unassembled WGS sequence"/>
</dbReference>
<name>A0ABR8XD37_9BACL</name>
<sequence>MVMRILLGIVAGGLLGFISSSIIGSALNMPDSTIINGIYFGVISGLLVCLILEINKLYVKIDK</sequence>
<protein>
    <submittedName>
        <fullName evidence="2">Uncharacterized protein</fullName>
    </submittedName>
</protein>
<accession>A0ABR8XD37</accession>
<proteinExistence type="predicted"/>